<organism evidence="1 2">
    <name type="scientific">Candidatus Methylacidithermus pantelleriae</name>
    <dbReference type="NCBI Taxonomy" id="2744239"/>
    <lineage>
        <taxon>Bacteria</taxon>
        <taxon>Pseudomonadati</taxon>
        <taxon>Verrucomicrobiota</taxon>
        <taxon>Methylacidiphilae</taxon>
        <taxon>Methylacidiphilales</taxon>
        <taxon>Methylacidiphilaceae</taxon>
        <taxon>Candidatus Methylacidithermus</taxon>
    </lineage>
</organism>
<protein>
    <submittedName>
        <fullName evidence="1">Uncharacterized protein</fullName>
    </submittedName>
</protein>
<gene>
    <name evidence="1" type="ORF">MPNT_30181</name>
</gene>
<dbReference type="EMBL" id="CAJNOB010000023">
    <property type="protein sequence ID" value="CAF0699271.1"/>
    <property type="molecule type" value="Genomic_DNA"/>
</dbReference>
<dbReference type="Proteomes" id="UP000663859">
    <property type="component" value="Unassembled WGS sequence"/>
</dbReference>
<reference evidence="1" key="1">
    <citation type="submission" date="2021-02" db="EMBL/GenBank/DDBJ databases">
        <authorList>
            <person name="Cremers G."/>
            <person name="Picone N."/>
        </authorList>
    </citation>
    <scope>NUCLEOTIDE SEQUENCE</scope>
    <source>
        <strain evidence="1">PQ17</strain>
    </source>
</reference>
<dbReference type="AlphaFoldDB" id="A0A8J2FWJ9"/>
<sequence>MSDTGLGRHVDHAVKGTPRTENFCRCLRLSQIELAEPELAEGLELVQPSPLPVGRIVGVEIIYAKDAMTLFEELLSDEKTQKARTTGNKNFQTFRFVRQLVKGLARKCSLPSLVS</sequence>
<accession>A0A8J2FWJ9</accession>
<evidence type="ECO:0000313" key="1">
    <source>
        <dbReference type="EMBL" id="CAF0699271.1"/>
    </source>
</evidence>
<proteinExistence type="predicted"/>
<name>A0A8J2FWJ9_9BACT</name>
<keyword evidence="2" id="KW-1185">Reference proteome</keyword>
<evidence type="ECO:0000313" key="2">
    <source>
        <dbReference type="Proteomes" id="UP000663859"/>
    </source>
</evidence>
<comment type="caution">
    <text evidence="1">The sequence shown here is derived from an EMBL/GenBank/DDBJ whole genome shotgun (WGS) entry which is preliminary data.</text>
</comment>